<comment type="similarity">
    <text evidence="1">Belongs to the alpha-carbonic anhydrase family.</text>
</comment>
<evidence type="ECO:0000256" key="1">
    <source>
        <dbReference type="ARBA" id="ARBA00010718"/>
    </source>
</evidence>
<evidence type="ECO:0000313" key="4">
    <source>
        <dbReference type="EnsemblMetazoa" id="XP_028152535.1"/>
    </source>
</evidence>
<evidence type="ECO:0000313" key="5">
    <source>
        <dbReference type="Proteomes" id="UP001652700"/>
    </source>
</evidence>
<evidence type="ECO:0000259" key="3">
    <source>
        <dbReference type="PROSITE" id="PS51144"/>
    </source>
</evidence>
<dbReference type="InParanoid" id="A0A6P7H9E6"/>
<dbReference type="SMART" id="SM01057">
    <property type="entry name" value="Carb_anhydrase"/>
    <property type="match status" value="1"/>
</dbReference>
<dbReference type="GO" id="GO:0004089">
    <property type="term" value="F:carbonate dehydratase activity"/>
    <property type="evidence" value="ECO:0007669"/>
    <property type="project" value="InterPro"/>
</dbReference>
<dbReference type="PANTHER" id="PTHR18952:SF227">
    <property type="entry name" value="CARBONIC ANHYDRASE 13-RELATED"/>
    <property type="match status" value="1"/>
</dbReference>
<dbReference type="SUPFAM" id="SSF51069">
    <property type="entry name" value="Carbonic anhydrase"/>
    <property type="match status" value="1"/>
</dbReference>
<organism evidence="6">
    <name type="scientific">Diabrotica virgifera virgifera</name>
    <name type="common">western corn rootworm</name>
    <dbReference type="NCBI Taxonomy" id="50390"/>
    <lineage>
        <taxon>Eukaryota</taxon>
        <taxon>Metazoa</taxon>
        <taxon>Ecdysozoa</taxon>
        <taxon>Arthropoda</taxon>
        <taxon>Hexapoda</taxon>
        <taxon>Insecta</taxon>
        <taxon>Pterygota</taxon>
        <taxon>Neoptera</taxon>
        <taxon>Endopterygota</taxon>
        <taxon>Coleoptera</taxon>
        <taxon>Polyphaga</taxon>
        <taxon>Cucujiformia</taxon>
        <taxon>Chrysomeloidea</taxon>
        <taxon>Chrysomelidae</taxon>
        <taxon>Galerucinae</taxon>
        <taxon>Diabroticina</taxon>
        <taxon>Diabroticites</taxon>
        <taxon>Diabrotica</taxon>
    </lineage>
</organism>
<keyword evidence="5" id="KW-1185">Reference proteome</keyword>
<proteinExistence type="inferred from homology"/>
<dbReference type="InterPro" id="IPR023561">
    <property type="entry name" value="Carbonic_anhydrase_a-class"/>
</dbReference>
<keyword evidence="2" id="KW-0812">Transmembrane</keyword>
<gene>
    <name evidence="6" type="primary">LOC114345922</name>
</gene>
<feature type="transmembrane region" description="Helical" evidence="2">
    <location>
        <begin position="12"/>
        <end position="31"/>
    </location>
</feature>
<protein>
    <submittedName>
        <fullName evidence="6">Carbonic anhydrase 2-like</fullName>
    </submittedName>
</protein>
<reference evidence="6" key="1">
    <citation type="submission" date="2025-04" db="UniProtKB">
        <authorList>
            <consortium name="RefSeq"/>
        </authorList>
    </citation>
    <scope>IDENTIFICATION</scope>
    <source>
        <tissue evidence="6">Whole insect</tissue>
    </source>
</reference>
<dbReference type="GO" id="GO:0008270">
    <property type="term" value="F:zinc ion binding"/>
    <property type="evidence" value="ECO:0007669"/>
    <property type="project" value="InterPro"/>
</dbReference>
<dbReference type="GO" id="GO:0005737">
    <property type="term" value="C:cytoplasm"/>
    <property type="evidence" value="ECO:0007669"/>
    <property type="project" value="TreeGrafter"/>
</dbReference>
<dbReference type="RefSeq" id="XP_028152535.1">
    <property type="nucleotide sequence ID" value="XM_028296734.1"/>
</dbReference>
<dbReference type="OrthoDB" id="429145at2759"/>
<keyword evidence="2" id="KW-1133">Transmembrane helix</keyword>
<dbReference type="PANTHER" id="PTHR18952">
    <property type="entry name" value="CARBONIC ANHYDRASE"/>
    <property type="match status" value="1"/>
</dbReference>
<evidence type="ECO:0000256" key="2">
    <source>
        <dbReference type="SAM" id="Phobius"/>
    </source>
</evidence>
<keyword evidence="2" id="KW-0472">Membrane</keyword>
<dbReference type="GeneID" id="114345922"/>
<sequence>MELHIPDLQSYHYFFILAVLLLSLLYVYDIVNDKRCCQPANNEEFTFSTYNYSETNGPSCWSKIFKAAEGKQQSPINIFEAPVKVVSFESTVPLIFSKEFHVLPSEMKVYNNSHNIVLYGTWANSRRPSLVGGPLTTDYCFVNLRFRWGPNDYEGSEHMINFSRFSMELQAAFIKSNTVQEDILTAAKNHNLLILSYVFMVTSTDNPYLEPIINAMEYLKVPMSCLCIEPVTLSLLMPVFERDYFCYVGSLTFPPCTEGVMWIVKPEPLMISPHQVKQFRKVCGYNGKIKTNTRPVQPINDREIFYYD</sequence>
<dbReference type="InterPro" id="IPR001148">
    <property type="entry name" value="CA_dom"/>
</dbReference>
<dbReference type="KEGG" id="dvv:114345922"/>
<dbReference type="Proteomes" id="UP001652700">
    <property type="component" value="Unplaced"/>
</dbReference>
<feature type="domain" description="Alpha-carbonic anhydrase" evidence="3">
    <location>
        <begin position="48"/>
        <end position="308"/>
    </location>
</feature>
<reference evidence="4" key="2">
    <citation type="submission" date="2025-05" db="UniProtKB">
        <authorList>
            <consortium name="EnsemblMetazoa"/>
        </authorList>
    </citation>
    <scope>IDENTIFICATION</scope>
</reference>
<dbReference type="CDD" id="cd00326">
    <property type="entry name" value="alpha_CA"/>
    <property type="match status" value="1"/>
</dbReference>
<dbReference type="PROSITE" id="PS51144">
    <property type="entry name" value="ALPHA_CA_2"/>
    <property type="match status" value="1"/>
</dbReference>
<dbReference type="Pfam" id="PF00194">
    <property type="entry name" value="Carb_anhydrase"/>
    <property type="match status" value="1"/>
</dbReference>
<name>A0A6P7H9E6_DIAVI</name>
<accession>A0A6P7H9E6</accession>
<dbReference type="EnsemblMetazoa" id="XM_028296734.1">
    <property type="protein sequence ID" value="XP_028152535.1"/>
    <property type="gene ID" value="LOC114345922"/>
</dbReference>
<dbReference type="AlphaFoldDB" id="A0A6P7H9E6"/>
<dbReference type="InterPro" id="IPR036398">
    <property type="entry name" value="CA_dom_sf"/>
</dbReference>
<dbReference type="Gene3D" id="3.10.200.10">
    <property type="entry name" value="Alpha carbonic anhydrase"/>
    <property type="match status" value="1"/>
</dbReference>
<evidence type="ECO:0000313" key="6">
    <source>
        <dbReference type="RefSeq" id="XP_028152535.1"/>
    </source>
</evidence>